<evidence type="ECO:0000256" key="1">
    <source>
        <dbReference type="SAM" id="Phobius"/>
    </source>
</evidence>
<keyword evidence="1" id="KW-1133">Transmembrane helix</keyword>
<gene>
    <name evidence="2" type="ORF">ACFFHM_06040</name>
</gene>
<evidence type="ECO:0000313" key="3">
    <source>
        <dbReference type="Proteomes" id="UP001589838"/>
    </source>
</evidence>
<accession>A0ABV6K9V7</accession>
<dbReference type="InterPro" id="IPR053170">
    <property type="entry name" value="Transcription_regulator"/>
</dbReference>
<protein>
    <submittedName>
        <fullName evidence="2">Metal-dependent hydrolase</fullName>
    </submittedName>
</protein>
<reference evidence="2 3" key="1">
    <citation type="submission" date="2024-09" db="EMBL/GenBank/DDBJ databases">
        <authorList>
            <person name="Sun Q."/>
            <person name="Mori K."/>
        </authorList>
    </citation>
    <scope>NUCLEOTIDE SEQUENCE [LARGE SCALE GENOMIC DNA]</scope>
    <source>
        <strain evidence="2 3">NCAIM B.02610</strain>
    </source>
</reference>
<keyword evidence="1" id="KW-0812">Transmembrane</keyword>
<dbReference type="PANTHER" id="PTHR40031">
    <property type="entry name" value="HYPOTHETICAL MEMBRANE SPANNING PROTEIN"/>
    <property type="match status" value="1"/>
</dbReference>
<sequence>MDTITHTLFGLTTYGAINKNEMNEKTKRALLFSSLVGSQIPDIDVIANVTETGRIMEQMWHRGLTHSFFLVPMWALIIYAIAFLIWKRKDKLIFFIACLNVFIHNASDALNAWGTGVFEPFSQVRVTFGVIPIVDFVIWVAILLGFLIIRVKKEILRHKIWRIVWCFILIYVAVQSIQGYIILNEANEGYEQVALSASFVPSQFTVIGKKEQTINLYSANIWSKNRLLETVISSEEASLEPLFEKNPKAVVLMEWAPFVVVVETDERLGVYDPRFLRNGESFLFEYITLTE</sequence>
<proteinExistence type="predicted"/>
<comment type="caution">
    <text evidence="2">The sequence shown here is derived from an EMBL/GenBank/DDBJ whole genome shotgun (WGS) entry which is preliminary data.</text>
</comment>
<keyword evidence="3" id="KW-1185">Reference proteome</keyword>
<organism evidence="2 3">
    <name type="scientific">Halalkalibacter kiskunsagensis</name>
    <dbReference type="NCBI Taxonomy" id="1548599"/>
    <lineage>
        <taxon>Bacteria</taxon>
        <taxon>Bacillati</taxon>
        <taxon>Bacillota</taxon>
        <taxon>Bacilli</taxon>
        <taxon>Bacillales</taxon>
        <taxon>Bacillaceae</taxon>
        <taxon>Halalkalibacter</taxon>
    </lineage>
</organism>
<dbReference type="Proteomes" id="UP001589838">
    <property type="component" value="Unassembled WGS sequence"/>
</dbReference>
<feature type="transmembrane region" description="Helical" evidence="1">
    <location>
        <begin position="160"/>
        <end position="183"/>
    </location>
</feature>
<name>A0ABV6K9V7_9BACI</name>
<feature type="transmembrane region" description="Helical" evidence="1">
    <location>
        <begin position="66"/>
        <end position="85"/>
    </location>
</feature>
<dbReference type="Pfam" id="PF04307">
    <property type="entry name" value="YdjM"/>
    <property type="match status" value="1"/>
</dbReference>
<dbReference type="PANTHER" id="PTHR40031:SF1">
    <property type="entry name" value="MEMBRANE-BOUND METAL-DEPENDENT HYDROLASE"/>
    <property type="match status" value="1"/>
</dbReference>
<evidence type="ECO:0000313" key="2">
    <source>
        <dbReference type="EMBL" id="MFC0470092.1"/>
    </source>
</evidence>
<dbReference type="RefSeq" id="WP_335961363.1">
    <property type="nucleotide sequence ID" value="NZ_JAXBLX010000016.1"/>
</dbReference>
<feature type="transmembrane region" description="Helical" evidence="1">
    <location>
        <begin position="126"/>
        <end position="148"/>
    </location>
</feature>
<dbReference type="EMBL" id="JBHLUX010000017">
    <property type="protein sequence ID" value="MFC0470092.1"/>
    <property type="molecule type" value="Genomic_DNA"/>
</dbReference>
<dbReference type="GO" id="GO:0016787">
    <property type="term" value="F:hydrolase activity"/>
    <property type="evidence" value="ECO:0007669"/>
    <property type="project" value="UniProtKB-KW"/>
</dbReference>
<keyword evidence="1" id="KW-0472">Membrane</keyword>
<keyword evidence="2" id="KW-0378">Hydrolase</keyword>
<dbReference type="InterPro" id="IPR007404">
    <property type="entry name" value="YdjM-like"/>
</dbReference>